<name>A0A7I9VMV0_9BACT</name>
<comment type="caution">
    <text evidence="2">The sequence shown here is derived from an EMBL/GenBank/DDBJ whole genome shotgun (WGS) entry which is preliminary data.</text>
</comment>
<feature type="transmembrane region" description="Helical" evidence="1">
    <location>
        <begin position="118"/>
        <end position="138"/>
    </location>
</feature>
<evidence type="ECO:0000256" key="1">
    <source>
        <dbReference type="SAM" id="Phobius"/>
    </source>
</evidence>
<protein>
    <submittedName>
        <fullName evidence="2">Uncharacterized protein</fullName>
    </submittedName>
</protein>
<feature type="transmembrane region" description="Helical" evidence="1">
    <location>
        <begin position="270"/>
        <end position="291"/>
    </location>
</feature>
<keyword evidence="1" id="KW-0812">Transmembrane</keyword>
<accession>A0A7I9VMV0</accession>
<keyword evidence="3" id="KW-1185">Reference proteome</keyword>
<sequence length="295" mass="28982">MQALGMGARAAGRSAWLVAPALLVGFLRSALGWPAPLLALALLRAGAAGRLAGGARAPGEVVAGALAALTAPRSLCLLAGLFLAGLLASAALRVAWLAGALPTLGGALHGEREPAPRFAAGVTWGFAPLAGTALLGLALELAAQLYLWTAALSALVLALHRAPPLVALVRAGLGAVALASALAAPPLASLAADAALARTALTGDRPARALLEGLRRVALRPAAFVLAGMTLGLAALVVLGSAQALESAALGLAAGAPAVLAVGPRLMTTVLAASLAALFELWRLGTVAALACAER</sequence>
<keyword evidence="1" id="KW-1133">Transmembrane helix</keyword>
<dbReference type="EMBL" id="BJTG01000004">
    <property type="protein sequence ID" value="GEJ57459.1"/>
    <property type="molecule type" value="Genomic_DNA"/>
</dbReference>
<feature type="transmembrane region" description="Helical" evidence="1">
    <location>
        <begin position="217"/>
        <end position="238"/>
    </location>
</feature>
<reference evidence="3" key="1">
    <citation type="journal article" date="2020" name="Appl. Environ. Microbiol.">
        <title>Diazotrophic Anaeromyxobacter Isolates from Soils.</title>
        <authorList>
            <person name="Masuda Y."/>
            <person name="Yamanaka H."/>
            <person name="Xu Z.X."/>
            <person name="Shiratori Y."/>
            <person name="Aono T."/>
            <person name="Amachi S."/>
            <person name="Senoo K."/>
            <person name="Itoh H."/>
        </authorList>
    </citation>
    <scope>NUCLEOTIDE SEQUENCE [LARGE SCALE GENOMIC DNA]</scope>
    <source>
        <strain evidence="3">R267</strain>
    </source>
</reference>
<keyword evidence="1" id="KW-0472">Membrane</keyword>
<gene>
    <name evidence="2" type="ORF">AMYX_22000</name>
</gene>
<feature type="transmembrane region" description="Helical" evidence="1">
    <location>
        <begin position="76"/>
        <end position="98"/>
    </location>
</feature>
<evidence type="ECO:0000313" key="2">
    <source>
        <dbReference type="EMBL" id="GEJ57459.1"/>
    </source>
</evidence>
<dbReference type="AlphaFoldDB" id="A0A7I9VMV0"/>
<evidence type="ECO:0000313" key="3">
    <source>
        <dbReference type="Proteomes" id="UP000503640"/>
    </source>
</evidence>
<organism evidence="2 3">
    <name type="scientific">Anaeromyxobacter diazotrophicus</name>
    <dbReference type="NCBI Taxonomy" id="2590199"/>
    <lineage>
        <taxon>Bacteria</taxon>
        <taxon>Pseudomonadati</taxon>
        <taxon>Myxococcota</taxon>
        <taxon>Myxococcia</taxon>
        <taxon>Myxococcales</taxon>
        <taxon>Cystobacterineae</taxon>
        <taxon>Anaeromyxobacteraceae</taxon>
        <taxon>Anaeromyxobacter</taxon>
    </lineage>
</organism>
<proteinExistence type="predicted"/>
<dbReference type="Proteomes" id="UP000503640">
    <property type="component" value="Unassembled WGS sequence"/>
</dbReference>